<keyword evidence="1" id="KW-0472">Membrane</keyword>
<proteinExistence type="predicted"/>
<feature type="transmembrane region" description="Helical" evidence="1">
    <location>
        <begin position="16"/>
        <end position="37"/>
    </location>
</feature>
<dbReference type="eggNOG" id="ENOG5032ZZI">
    <property type="taxonomic scope" value="Bacteria"/>
</dbReference>
<name>K2HHE6_9RHOB</name>
<reference evidence="2 3" key="1">
    <citation type="journal article" date="2012" name="J. Bacteriol.">
        <title>Draft Genome Sequence of Oceaniovalibus guishaninsula JLT2003T.</title>
        <authorList>
            <person name="Tang K."/>
            <person name="Liu K."/>
            <person name="Jiao N."/>
        </authorList>
    </citation>
    <scope>NUCLEOTIDE SEQUENCE [LARGE SCALE GENOMIC DNA]</scope>
    <source>
        <strain evidence="2 3">JLT2003</strain>
    </source>
</reference>
<dbReference type="STRING" id="1231392.OCGS_0078"/>
<keyword evidence="1" id="KW-1133">Transmembrane helix</keyword>
<dbReference type="OrthoDB" id="7872651at2"/>
<dbReference type="InterPro" id="IPR045519">
    <property type="entry name" value="DUF6476"/>
</dbReference>
<evidence type="ECO:0000256" key="1">
    <source>
        <dbReference type="SAM" id="Phobius"/>
    </source>
</evidence>
<dbReference type="EMBL" id="AMGO01000001">
    <property type="protein sequence ID" value="EKE45852.1"/>
    <property type="molecule type" value="Genomic_DNA"/>
</dbReference>
<gene>
    <name evidence="2" type="ORF">OCGS_0078</name>
</gene>
<dbReference type="AlphaFoldDB" id="K2HHE6"/>
<dbReference type="Proteomes" id="UP000006765">
    <property type="component" value="Unassembled WGS sequence"/>
</dbReference>
<comment type="caution">
    <text evidence="2">The sequence shown here is derived from an EMBL/GenBank/DDBJ whole genome shotgun (WGS) entry which is preliminary data.</text>
</comment>
<protein>
    <submittedName>
        <fullName evidence="2">Uncharacterized protein</fullName>
    </submittedName>
</protein>
<evidence type="ECO:0000313" key="2">
    <source>
        <dbReference type="EMBL" id="EKE45852.1"/>
    </source>
</evidence>
<dbReference type="Pfam" id="PF20082">
    <property type="entry name" value="DUF6476"/>
    <property type="match status" value="1"/>
</dbReference>
<organism evidence="2 3">
    <name type="scientific">Oceaniovalibus guishaninsula JLT2003</name>
    <dbReference type="NCBI Taxonomy" id="1231392"/>
    <lineage>
        <taxon>Bacteria</taxon>
        <taxon>Pseudomonadati</taxon>
        <taxon>Pseudomonadota</taxon>
        <taxon>Alphaproteobacteria</taxon>
        <taxon>Rhodobacterales</taxon>
        <taxon>Roseobacteraceae</taxon>
        <taxon>Oceaniovalibus</taxon>
    </lineage>
</organism>
<accession>K2HHE6</accession>
<keyword evidence="1" id="KW-0812">Transmembrane</keyword>
<keyword evidence="3" id="KW-1185">Reference proteome</keyword>
<dbReference type="RefSeq" id="WP_007425231.1">
    <property type="nucleotide sequence ID" value="NZ_AMGO01000001.1"/>
</dbReference>
<sequence>MVDISSPDRGLVLLKWLVTGLTATMMIGLVVLIGLFVTRFPDNAPSLPASLTLPKGEKAMAVTMGTGWIAVVTESDEILIYPPDGGRIVQRVTIQTEN</sequence>
<evidence type="ECO:0000313" key="3">
    <source>
        <dbReference type="Proteomes" id="UP000006765"/>
    </source>
</evidence>